<evidence type="ECO:0000313" key="1">
    <source>
        <dbReference type="EMBL" id="TFB24320.1"/>
    </source>
</evidence>
<dbReference type="PANTHER" id="PTHR33558:SF1">
    <property type="entry name" value="GLUTAREDOXIN-LIKE PROTEIN C5ORF63 HOMOLOG"/>
    <property type="match status" value="1"/>
</dbReference>
<name>A0A4Y8IU11_9BACI</name>
<gene>
    <name evidence="1" type="ORF">E3U55_02125</name>
</gene>
<keyword evidence="2" id="KW-1185">Reference proteome</keyword>
<dbReference type="RefSeq" id="WP_134338678.1">
    <property type="nucleotide sequence ID" value="NZ_SOPW01000002.1"/>
</dbReference>
<proteinExistence type="predicted"/>
<dbReference type="InterPro" id="IPR008554">
    <property type="entry name" value="Glutaredoxin-like"/>
</dbReference>
<reference evidence="1 2" key="1">
    <citation type="submission" date="2019-03" db="EMBL/GenBank/DDBJ databases">
        <authorList>
            <person name="He R.-H."/>
        </authorList>
    </citation>
    <scope>NUCLEOTIDE SEQUENCE [LARGE SCALE GENOMIC DNA]</scope>
    <source>
        <strain evidence="2">SH 714</strain>
    </source>
</reference>
<dbReference type="SUPFAM" id="SSF52833">
    <property type="entry name" value="Thioredoxin-like"/>
    <property type="match status" value="1"/>
</dbReference>
<dbReference type="EMBL" id="SOPW01000002">
    <property type="protein sequence ID" value="TFB24320.1"/>
    <property type="molecule type" value="Genomic_DNA"/>
</dbReference>
<dbReference type="InterPro" id="IPR052565">
    <property type="entry name" value="Glutaredoxin-like_YDR286C"/>
</dbReference>
<comment type="caution">
    <text evidence="1">The sequence shown here is derived from an EMBL/GenBank/DDBJ whole genome shotgun (WGS) entry which is preliminary data.</text>
</comment>
<dbReference type="PANTHER" id="PTHR33558">
    <property type="entry name" value="GLUTAREDOXIN-LIKE PROTEIN C5ORF63 HOMOLOG"/>
    <property type="match status" value="1"/>
</dbReference>
<protein>
    <submittedName>
        <fullName evidence="1">Glutaredoxin family protein</fullName>
    </submittedName>
</protein>
<evidence type="ECO:0000313" key="2">
    <source>
        <dbReference type="Proteomes" id="UP000297975"/>
    </source>
</evidence>
<dbReference type="Gene3D" id="3.40.30.10">
    <property type="entry name" value="Glutaredoxin"/>
    <property type="match status" value="1"/>
</dbReference>
<dbReference type="Proteomes" id="UP000297975">
    <property type="component" value="Unassembled WGS sequence"/>
</dbReference>
<accession>A0A4Y8IU11</accession>
<dbReference type="AlphaFoldDB" id="A0A4Y8IU11"/>
<dbReference type="InterPro" id="IPR036249">
    <property type="entry name" value="Thioredoxin-like_sf"/>
</dbReference>
<sequence>MSQVITLFTKPNCKLCEDAKAMLETYQLMYNFEIVEQNIEDKDEWLEKYFLTIPVVKTKSYELDAHYLNMDTLDQFLQKHLE</sequence>
<dbReference type="OrthoDB" id="32865at2"/>
<dbReference type="Pfam" id="PF05768">
    <property type="entry name" value="Glrx-like"/>
    <property type="match status" value="1"/>
</dbReference>
<organism evidence="1 2">
    <name type="scientific">Filobacillus milosensis</name>
    <dbReference type="NCBI Taxonomy" id="94137"/>
    <lineage>
        <taxon>Bacteria</taxon>
        <taxon>Bacillati</taxon>
        <taxon>Bacillota</taxon>
        <taxon>Bacilli</taxon>
        <taxon>Bacillales</taxon>
        <taxon>Bacillaceae</taxon>
        <taxon>Filobacillus</taxon>
    </lineage>
</organism>